<comment type="caution">
    <text evidence="11">The sequence shown here is derived from an EMBL/GenBank/DDBJ whole genome shotgun (WGS) entry which is preliminary data.</text>
</comment>
<dbReference type="InterPro" id="IPR029057">
    <property type="entry name" value="PRTase-like"/>
</dbReference>
<evidence type="ECO:0000256" key="9">
    <source>
        <dbReference type="ARBA" id="ARBA00049535"/>
    </source>
</evidence>
<dbReference type="EMBL" id="JAPFFF010000029">
    <property type="protein sequence ID" value="KAK8846089.1"/>
    <property type="molecule type" value="Genomic_DNA"/>
</dbReference>
<dbReference type="EC" id="2.7.6.1" evidence="3"/>
<dbReference type="SUPFAM" id="SSF53271">
    <property type="entry name" value="PRTase-like"/>
    <property type="match status" value="2"/>
</dbReference>
<name>A0ABR2HH81_9EUKA</name>
<dbReference type="Gene3D" id="3.40.50.2020">
    <property type="match status" value="2"/>
</dbReference>
<evidence type="ECO:0000256" key="6">
    <source>
        <dbReference type="ARBA" id="ARBA00022741"/>
    </source>
</evidence>
<comment type="similarity">
    <text evidence="2">Belongs to the ribose-phosphate pyrophosphokinase family.</text>
</comment>
<evidence type="ECO:0000313" key="11">
    <source>
        <dbReference type="EMBL" id="KAK8846089.1"/>
    </source>
</evidence>
<keyword evidence="8" id="KW-0067">ATP-binding</keyword>
<keyword evidence="6" id="KW-0547">Nucleotide-binding</keyword>
<sequence>MTEVVILEHPNSYYLSQAITEDLLDLGVSITHVGVERSSFPNSEKYYRLQIDSNFALLGKTSVYIGALTNDEEILDVFRIGSALAQAGIKRRVFVIPFLSYLSMDRASHAGEVVTAKCNSQMFGIIGAASEGNVFVFLDLHSTCLLHYFEGPCLRVELNAKNALLRAIAEQNYPHETMMMGSTNLRRAAWVNSYAQAMNIPISFVREKPKPDQYEFISEADGVVGNVKGYRVIIYDDLLKSGATLINAAKCYLSAGATSVVGVVSHLTCYSEQQIVDLINSDIEKIICTNSHPVTQNPLIKENDKFVVVDVSGIFTQALFEILPTPENKHRSSI</sequence>
<gene>
    <name evidence="11" type="ORF">M9Y10_020091</name>
</gene>
<comment type="catalytic activity">
    <reaction evidence="9">
        <text>D-ribose 5-phosphate + ATP = 5-phospho-alpha-D-ribose 1-diphosphate + AMP + H(+)</text>
        <dbReference type="Rhea" id="RHEA:15609"/>
        <dbReference type="ChEBI" id="CHEBI:15378"/>
        <dbReference type="ChEBI" id="CHEBI:30616"/>
        <dbReference type="ChEBI" id="CHEBI:58017"/>
        <dbReference type="ChEBI" id="CHEBI:78346"/>
        <dbReference type="ChEBI" id="CHEBI:456215"/>
        <dbReference type="EC" id="2.7.6.1"/>
    </reaction>
</comment>
<keyword evidence="5" id="KW-0545">Nucleotide biosynthesis</keyword>
<reference evidence="11 12" key="1">
    <citation type="submission" date="2024-04" db="EMBL/GenBank/DDBJ databases">
        <title>Tritrichomonas musculus Genome.</title>
        <authorList>
            <person name="Alves-Ferreira E."/>
            <person name="Grigg M."/>
            <person name="Lorenzi H."/>
            <person name="Galac M."/>
        </authorList>
    </citation>
    <scope>NUCLEOTIDE SEQUENCE [LARGE SCALE GENOMIC DNA]</scope>
    <source>
        <strain evidence="11 12">EAF2021</strain>
    </source>
</reference>
<keyword evidence="4" id="KW-0808">Transferase</keyword>
<dbReference type="PANTHER" id="PTHR10210">
    <property type="entry name" value="RIBOSE-PHOSPHATE DIPHOSPHOKINASE FAMILY MEMBER"/>
    <property type="match status" value="1"/>
</dbReference>
<evidence type="ECO:0000313" key="12">
    <source>
        <dbReference type="Proteomes" id="UP001470230"/>
    </source>
</evidence>
<dbReference type="CDD" id="cd06223">
    <property type="entry name" value="PRTases_typeI"/>
    <property type="match status" value="1"/>
</dbReference>
<dbReference type="Pfam" id="PF14572">
    <property type="entry name" value="Pribosyl_synth"/>
    <property type="match status" value="1"/>
</dbReference>
<dbReference type="InterPro" id="IPR000836">
    <property type="entry name" value="PRTase_dom"/>
</dbReference>
<dbReference type="InterPro" id="IPR005946">
    <property type="entry name" value="Rib-P_diPkinase"/>
</dbReference>
<evidence type="ECO:0000256" key="4">
    <source>
        <dbReference type="ARBA" id="ARBA00022679"/>
    </source>
</evidence>
<organism evidence="11 12">
    <name type="scientific">Tritrichomonas musculus</name>
    <dbReference type="NCBI Taxonomy" id="1915356"/>
    <lineage>
        <taxon>Eukaryota</taxon>
        <taxon>Metamonada</taxon>
        <taxon>Parabasalia</taxon>
        <taxon>Tritrichomonadida</taxon>
        <taxon>Tritrichomonadidae</taxon>
        <taxon>Tritrichomonas</taxon>
    </lineage>
</organism>
<dbReference type="SMART" id="SM01400">
    <property type="entry name" value="Pribosyltran_N"/>
    <property type="match status" value="1"/>
</dbReference>
<evidence type="ECO:0000256" key="8">
    <source>
        <dbReference type="ARBA" id="ARBA00022840"/>
    </source>
</evidence>
<proteinExistence type="inferred from homology"/>
<feature type="domain" description="Ribose-phosphate pyrophosphokinase N-terminal" evidence="10">
    <location>
        <begin position="6"/>
        <end position="127"/>
    </location>
</feature>
<keyword evidence="12" id="KW-1185">Reference proteome</keyword>
<dbReference type="Pfam" id="PF13793">
    <property type="entry name" value="Pribosyltran_N"/>
    <property type="match status" value="1"/>
</dbReference>
<evidence type="ECO:0000259" key="10">
    <source>
        <dbReference type="Pfam" id="PF13793"/>
    </source>
</evidence>
<evidence type="ECO:0000256" key="1">
    <source>
        <dbReference type="ARBA" id="ARBA00004996"/>
    </source>
</evidence>
<protein>
    <recommendedName>
        <fullName evidence="3">ribose-phosphate diphosphokinase</fullName>
        <ecNumber evidence="3">2.7.6.1</ecNumber>
    </recommendedName>
</protein>
<evidence type="ECO:0000256" key="7">
    <source>
        <dbReference type="ARBA" id="ARBA00022777"/>
    </source>
</evidence>
<evidence type="ECO:0000256" key="5">
    <source>
        <dbReference type="ARBA" id="ARBA00022727"/>
    </source>
</evidence>
<dbReference type="PANTHER" id="PTHR10210:SF32">
    <property type="entry name" value="RIBOSE-PHOSPHATE PYROPHOSPHOKINASE 2"/>
    <property type="match status" value="1"/>
</dbReference>
<evidence type="ECO:0000256" key="3">
    <source>
        <dbReference type="ARBA" id="ARBA00013247"/>
    </source>
</evidence>
<keyword evidence="7" id="KW-0418">Kinase</keyword>
<accession>A0ABR2HH81</accession>
<comment type="pathway">
    <text evidence="1">Metabolic intermediate biosynthesis; 5-phospho-alpha-D-ribose 1-diphosphate biosynthesis; 5-phospho-alpha-D-ribose 1-diphosphate from D-ribose 5-phosphate (route I): step 1/1.</text>
</comment>
<evidence type="ECO:0000256" key="2">
    <source>
        <dbReference type="ARBA" id="ARBA00006478"/>
    </source>
</evidence>
<dbReference type="InterPro" id="IPR029099">
    <property type="entry name" value="Pribosyltran_N"/>
</dbReference>
<dbReference type="Proteomes" id="UP001470230">
    <property type="component" value="Unassembled WGS sequence"/>
</dbReference>